<dbReference type="InterPro" id="IPR050680">
    <property type="entry name" value="YpeA/RimI_acetyltransf"/>
</dbReference>
<reference evidence="4 5" key="1">
    <citation type="submission" date="2019-04" db="EMBL/GenBank/DDBJ databases">
        <authorList>
            <person name="Yang Y."/>
            <person name="Wei D."/>
        </authorList>
    </citation>
    <scope>NUCLEOTIDE SEQUENCE [LARGE SCALE GENOMIC DNA]</scope>
    <source>
        <strain evidence="4 5">L-1-4w-11</strain>
    </source>
</reference>
<accession>A0A4U1L9L7</accession>
<gene>
    <name evidence="4" type="ORF">FBR43_01695</name>
</gene>
<keyword evidence="2" id="KW-0012">Acyltransferase</keyword>
<dbReference type="PANTHER" id="PTHR43420:SF44">
    <property type="entry name" value="ACETYLTRANSFERASE YPEA"/>
    <property type="match status" value="1"/>
</dbReference>
<organism evidence="4 5">
    <name type="scientific">Sphingomonas baiyangensis</name>
    <dbReference type="NCBI Taxonomy" id="2572576"/>
    <lineage>
        <taxon>Bacteria</taxon>
        <taxon>Pseudomonadati</taxon>
        <taxon>Pseudomonadota</taxon>
        <taxon>Alphaproteobacteria</taxon>
        <taxon>Sphingomonadales</taxon>
        <taxon>Sphingomonadaceae</taxon>
        <taxon>Sphingomonas</taxon>
    </lineage>
</organism>
<dbReference type="GO" id="GO:0016747">
    <property type="term" value="F:acyltransferase activity, transferring groups other than amino-acyl groups"/>
    <property type="evidence" value="ECO:0007669"/>
    <property type="project" value="InterPro"/>
</dbReference>
<dbReference type="RefSeq" id="WP_136941500.1">
    <property type="nucleotide sequence ID" value="NZ_SWKR01000001.1"/>
</dbReference>
<dbReference type="Proteomes" id="UP000309138">
    <property type="component" value="Unassembled WGS sequence"/>
</dbReference>
<dbReference type="PROSITE" id="PS51186">
    <property type="entry name" value="GNAT"/>
    <property type="match status" value="1"/>
</dbReference>
<dbReference type="Gene3D" id="3.40.630.30">
    <property type="match status" value="1"/>
</dbReference>
<evidence type="ECO:0000313" key="4">
    <source>
        <dbReference type="EMBL" id="TKD53080.1"/>
    </source>
</evidence>
<dbReference type="SUPFAM" id="SSF55729">
    <property type="entry name" value="Acyl-CoA N-acyltransferases (Nat)"/>
    <property type="match status" value="1"/>
</dbReference>
<evidence type="ECO:0000313" key="5">
    <source>
        <dbReference type="Proteomes" id="UP000309138"/>
    </source>
</evidence>
<dbReference type="EMBL" id="SWKR01000001">
    <property type="protein sequence ID" value="TKD53080.1"/>
    <property type="molecule type" value="Genomic_DNA"/>
</dbReference>
<sequence length="143" mass="15482">MVAAFDPRFGEAWTPSQCLGILSLPGVWLTLAEVDGDSEPAAFALSRVAGGEAELLLLATAPTRRRQGIAALLLRSVIEDARRRGAEAIHLEVRSANPACRLYRAEGFVKVGARRAYYRGNAGERFDAETFSLSLNATYSPTK</sequence>
<evidence type="ECO:0000256" key="1">
    <source>
        <dbReference type="ARBA" id="ARBA00022679"/>
    </source>
</evidence>
<dbReference type="InterPro" id="IPR016181">
    <property type="entry name" value="Acyl_CoA_acyltransferase"/>
</dbReference>
<name>A0A4U1L9L7_9SPHN</name>
<dbReference type="OrthoDB" id="9804026at2"/>
<dbReference type="AlphaFoldDB" id="A0A4U1L9L7"/>
<evidence type="ECO:0000256" key="2">
    <source>
        <dbReference type="ARBA" id="ARBA00023315"/>
    </source>
</evidence>
<dbReference type="CDD" id="cd04301">
    <property type="entry name" value="NAT_SF"/>
    <property type="match status" value="1"/>
</dbReference>
<keyword evidence="5" id="KW-1185">Reference proteome</keyword>
<keyword evidence="1 4" id="KW-0808">Transferase</keyword>
<protein>
    <submittedName>
        <fullName evidence="4">GNAT family N-acetyltransferase</fullName>
    </submittedName>
</protein>
<dbReference type="Pfam" id="PF00583">
    <property type="entry name" value="Acetyltransf_1"/>
    <property type="match status" value="1"/>
</dbReference>
<dbReference type="PANTHER" id="PTHR43420">
    <property type="entry name" value="ACETYLTRANSFERASE"/>
    <property type="match status" value="1"/>
</dbReference>
<dbReference type="InterPro" id="IPR000182">
    <property type="entry name" value="GNAT_dom"/>
</dbReference>
<proteinExistence type="predicted"/>
<feature type="domain" description="N-acetyltransferase" evidence="3">
    <location>
        <begin position="1"/>
        <end position="138"/>
    </location>
</feature>
<comment type="caution">
    <text evidence="4">The sequence shown here is derived from an EMBL/GenBank/DDBJ whole genome shotgun (WGS) entry which is preliminary data.</text>
</comment>
<evidence type="ECO:0000259" key="3">
    <source>
        <dbReference type="PROSITE" id="PS51186"/>
    </source>
</evidence>